<keyword evidence="4" id="KW-1185">Reference proteome</keyword>
<evidence type="ECO:0000256" key="1">
    <source>
        <dbReference type="ARBA" id="ARBA00008645"/>
    </source>
</evidence>
<dbReference type="InterPro" id="IPR000073">
    <property type="entry name" value="AB_hydrolase_1"/>
</dbReference>
<dbReference type="FunFam" id="3.40.50.1820:FF:000042">
    <property type="entry name" value="probable strigolactone esterase DAD2"/>
    <property type="match status" value="1"/>
</dbReference>
<name>A0AB40BFT8_DIOCR</name>
<sequence length="269" mass="30088">MNIKLTGKGEQTVILAHGYGASQCVWDELCPLLEDKYRVVVFDWIFSADISQQNDHDLDALNYSSFNALSDDLISLVEENHLHGSVYVGHSMAGMLGCIASVKSPHLFSHLILLGATPSYLNDKNYKGGFDKEMVDKMLCDIEFNFKTWAPNFASMVVGPENPDAVEKYTKTLQRMKPEVALSVARTLFQSDNRHVLENVQIQCTIIHCKNDNVAPEFVAKYMEAKMKGRASIVTIDADVGHFPQLTAPQKLYQVLHKVLTSNTSLFQS</sequence>
<evidence type="ECO:0000256" key="2">
    <source>
        <dbReference type="ARBA" id="ARBA00022801"/>
    </source>
</evidence>
<dbReference type="Pfam" id="PF00561">
    <property type="entry name" value="Abhydrolase_1"/>
    <property type="match status" value="1"/>
</dbReference>
<dbReference type="AlphaFoldDB" id="A0AB40BFT8"/>
<gene>
    <name evidence="5" type="primary">LOC120262005</name>
</gene>
<reference evidence="5" key="1">
    <citation type="submission" date="2025-08" db="UniProtKB">
        <authorList>
            <consortium name="RefSeq"/>
        </authorList>
    </citation>
    <scope>IDENTIFICATION</scope>
</reference>
<organism evidence="4 5">
    <name type="scientific">Dioscorea cayennensis subsp. rotundata</name>
    <name type="common">White Guinea yam</name>
    <name type="synonym">Dioscorea rotundata</name>
    <dbReference type="NCBI Taxonomy" id="55577"/>
    <lineage>
        <taxon>Eukaryota</taxon>
        <taxon>Viridiplantae</taxon>
        <taxon>Streptophyta</taxon>
        <taxon>Embryophyta</taxon>
        <taxon>Tracheophyta</taxon>
        <taxon>Spermatophyta</taxon>
        <taxon>Magnoliopsida</taxon>
        <taxon>Liliopsida</taxon>
        <taxon>Dioscoreales</taxon>
        <taxon>Dioscoreaceae</taxon>
        <taxon>Dioscorea</taxon>
    </lineage>
</organism>
<evidence type="ECO:0000259" key="3">
    <source>
        <dbReference type="Pfam" id="PF00561"/>
    </source>
</evidence>
<dbReference type="SUPFAM" id="SSF53474">
    <property type="entry name" value="alpha/beta-Hydrolases"/>
    <property type="match status" value="1"/>
</dbReference>
<evidence type="ECO:0000313" key="4">
    <source>
        <dbReference type="Proteomes" id="UP001515500"/>
    </source>
</evidence>
<proteinExistence type="inferred from homology"/>
<dbReference type="RefSeq" id="XP_039125975.1">
    <property type="nucleotide sequence ID" value="XM_039270041.1"/>
</dbReference>
<dbReference type="PANTHER" id="PTHR43039">
    <property type="entry name" value="ESTERASE-RELATED"/>
    <property type="match status" value="1"/>
</dbReference>
<protein>
    <submittedName>
        <fullName evidence="5">Strigolactone esterase D14-like</fullName>
    </submittedName>
</protein>
<keyword evidence="2" id="KW-0378">Hydrolase</keyword>
<dbReference type="Gene3D" id="3.40.50.1820">
    <property type="entry name" value="alpha/beta hydrolase"/>
    <property type="match status" value="1"/>
</dbReference>
<dbReference type="GO" id="GO:0016787">
    <property type="term" value="F:hydrolase activity"/>
    <property type="evidence" value="ECO:0007669"/>
    <property type="project" value="UniProtKB-KW"/>
</dbReference>
<accession>A0AB40BFT8</accession>
<dbReference type="InterPro" id="IPR029058">
    <property type="entry name" value="AB_hydrolase_fold"/>
</dbReference>
<comment type="similarity">
    <text evidence="1">Belongs to the AB hydrolase superfamily.</text>
</comment>
<dbReference type="GeneID" id="120262005"/>
<feature type="domain" description="AB hydrolase-1" evidence="3">
    <location>
        <begin position="12"/>
        <end position="249"/>
    </location>
</feature>
<evidence type="ECO:0000313" key="5">
    <source>
        <dbReference type="RefSeq" id="XP_039125975.1"/>
    </source>
</evidence>
<dbReference type="Proteomes" id="UP001515500">
    <property type="component" value="Chromosome 5"/>
</dbReference>